<name>A0A540WED2_9ACTN</name>
<dbReference type="OrthoDB" id="4351219at2"/>
<sequence length="68" mass="7548">MELAPDTRSCQYVGLTLEAARAQAAKEHRELQVISQDGVSSGPFTFEFRSFRVRVTVVDDRVTSAFIG</sequence>
<evidence type="ECO:0000313" key="2">
    <source>
        <dbReference type="Proteomes" id="UP000319103"/>
    </source>
</evidence>
<reference evidence="1 2" key="1">
    <citation type="submission" date="2019-06" db="EMBL/GenBank/DDBJ databases">
        <title>Description of Kitasatospora acidophila sp. nov. isolated from pine grove soil, and reclassification of Streptomyces novaecaesareae to Kitasatospora novaeceasareae comb. nov.</title>
        <authorList>
            <person name="Kim M.J."/>
        </authorList>
    </citation>
    <scope>NUCLEOTIDE SEQUENCE [LARGE SCALE GENOMIC DNA]</scope>
    <source>
        <strain evidence="1 2">MMS16-CNU292</strain>
    </source>
</reference>
<proteinExistence type="predicted"/>
<comment type="caution">
    <text evidence="1">The sequence shown here is derived from an EMBL/GenBank/DDBJ whole genome shotgun (WGS) entry which is preliminary data.</text>
</comment>
<dbReference type="Proteomes" id="UP000319103">
    <property type="component" value="Unassembled WGS sequence"/>
</dbReference>
<dbReference type="EMBL" id="VIGB01000003">
    <property type="protein sequence ID" value="TQF07322.1"/>
    <property type="molecule type" value="Genomic_DNA"/>
</dbReference>
<keyword evidence="2" id="KW-1185">Reference proteome</keyword>
<evidence type="ECO:0008006" key="3">
    <source>
        <dbReference type="Google" id="ProtNLM"/>
    </source>
</evidence>
<evidence type="ECO:0000313" key="1">
    <source>
        <dbReference type="EMBL" id="TQF07322.1"/>
    </source>
</evidence>
<organism evidence="1 2">
    <name type="scientific">Kitasatospora acidiphila</name>
    <dbReference type="NCBI Taxonomy" id="2567942"/>
    <lineage>
        <taxon>Bacteria</taxon>
        <taxon>Bacillati</taxon>
        <taxon>Actinomycetota</taxon>
        <taxon>Actinomycetes</taxon>
        <taxon>Kitasatosporales</taxon>
        <taxon>Streptomycetaceae</taxon>
        <taxon>Kitasatospora</taxon>
    </lineage>
</organism>
<dbReference type="AlphaFoldDB" id="A0A540WED2"/>
<gene>
    <name evidence="1" type="ORF">E6W39_13435</name>
</gene>
<accession>A0A540WED2</accession>
<protein>
    <recommendedName>
        <fullName evidence="3">Proteinase inhibitor I78</fullName>
    </recommendedName>
</protein>